<evidence type="ECO:0000256" key="1">
    <source>
        <dbReference type="SAM" id="Phobius"/>
    </source>
</evidence>
<evidence type="ECO:0000313" key="3">
    <source>
        <dbReference type="Proteomes" id="UP000809431"/>
    </source>
</evidence>
<accession>A0ABS2BJW7</accession>
<gene>
    <name evidence="2" type="ORF">JMJ54_08700</name>
</gene>
<dbReference type="RefSeq" id="WP_203537853.1">
    <property type="nucleotide sequence ID" value="NZ_JAESND010000003.1"/>
</dbReference>
<keyword evidence="3" id="KW-1185">Reference proteome</keyword>
<keyword evidence="1" id="KW-0472">Membrane</keyword>
<comment type="caution">
    <text evidence="2">The sequence shown here is derived from an EMBL/GenBank/DDBJ whole genome shotgun (WGS) entry which is preliminary data.</text>
</comment>
<dbReference type="Proteomes" id="UP000809431">
    <property type="component" value="Unassembled WGS sequence"/>
</dbReference>
<name>A0ABS2BJW7_9NEIS</name>
<keyword evidence="1" id="KW-0812">Transmembrane</keyword>
<feature type="transmembrane region" description="Helical" evidence="1">
    <location>
        <begin position="40"/>
        <end position="59"/>
    </location>
</feature>
<keyword evidence="1" id="KW-1133">Transmembrane helix</keyword>
<proteinExistence type="predicted"/>
<sequence>MKSLPQWLRESFRQSLMTVGVLALVLQLFALSGSPSQMNYLLFFAIYFPFSALVACFRARPFRSPITQS</sequence>
<dbReference type="EMBL" id="JAESND010000003">
    <property type="protein sequence ID" value="MBM3115908.1"/>
    <property type="molecule type" value="Genomic_DNA"/>
</dbReference>
<protein>
    <submittedName>
        <fullName evidence="2">Uncharacterized protein</fullName>
    </submittedName>
</protein>
<organism evidence="2 3">
    <name type="scientific">Jeongeupia naejangsanensis</name>
    <dbReference type="NCBI Taxonomy" id="613195"/>
    <lineage>
        <taxon>Bacteria</taxon>
        <taxon>Pseudomonadati</taxon>
        <taxon>Pseudomonadota</taxon>
        <taxon>Betaproteobacteria</taxon>
        <taxon>Neisseriales</taxon>
        <taxon>Chitinibacteraceae</taxon>
        <taxon>Jeongeupia</taxon>
    </lineage>
</organism>
<reference evidence="2 3" key="1">
    <citation type="submission" date="2021-01" db="EMBL/GenBank/DDBJ databases">
        <title>Draft Genome Sequence and Polyhydroxyalkanoate Biosynthetic Potential of Jeongeupia naejangsanensis Type Strain DSM 24253.</title>
        <authorList>
            <person name="Turrini P."/>
            <person name="Artuso I."/>
            <person name="Lugli G.A."/>
            <person name="Frangipani E."/>
            <person name="Ventura M."/>
            <person name="Visca P."/>
        </authorList>
    </citation>
    <scope>NUCLEOTIDE SEQUENCE [LARGE SCALE GENOMIC DNA]</scope>
    <source>
        <strain evidence="2 3">DSM 24253</strain>
    </source>
</reference>
<evidence type="ECO:0000313" key="2">
    <source>
        <dbReference type="EMBL" id="MBM3115908.1"/>
    </source>
</evidence>